<organism evidence="1">
    <name type="scientific">marine sediment metagenome</name>
    <dbReference type="NCBI Taxonomy" id="412755"/>
    <lineage>
        <taxon>unclassified sequences</taxon>
        <taxon>metagenomes</taxon>
        <taxon>ecological metagenomes</taxon>
    </lineage>
</organism>
<protein>
    <submittedName>
        <fullName evidence="1">Uncharacterized protein</fullName>
    </submittedName>
</protein>
<comment type="caution">
    <text evidence="1">The sequence shown here is derived from an EMBL/GenBank/DDBJ whole genome shotgun (WGS) entry which is preliminary data.</text>
</comment>
<accession>X1KSV5</accession>
<proteinExistence type="predicted"/>
<evidence type="ECO:0000313" key="1">
    <source>
        <dbReference type="EMBL" id="GAI10162.1"/>
    </source>
</evidence>
<name>X1KSV5_9ZZZZ</name>
<sequence length="83" mass="9626">MRLKWAVALLFESVVIMVLGEVPEPLLVAQKFPHGNPGYWYYSLLLPFTEYGDEAALTIDIIDFDIHQFRLDVTTNNWAFCDF</sequence>
<reference evidence="1" key="1">
    <citation type="journal article" date="2014" name="Front. Microbiol.">
        <title>High frequency of phylogenetically diverse reductive dehalogenase-homologous genes in deep subseafloor sedimentary metagenomes.</title>
        <authorList>
            <person name="Kawai M."/>
            <person name="Futagami T."/>
            <person name="Toyoda A."/>
            <person name="Takaki Y."/>
            <person name="Nishi S."/>
            <person name="Hori S."/>
            <person name="Arai W."/>
            <person name="Tsubouchi T."/>
            <person name="Morono Y."/>
            <person name="Uchiyama I."/>
            <person name="Ito T."/>
            <person name="Fujiyama A."/>
            <person name="Inagaki F."/>
            <person name="Takami H."/>
        </authorList>
    </citation>
    <scope>NUCLEOTIDE SEQUENCE</scope>
    <source>
        <strain evidence="1">Expedition CK06-06</strain>
    </source>
</reference>
<gene>
    <name evidence="1" type="ORF">S06H3_17808</name>
</gene>
<dbReference type="EMBL" id="BARV01008938">
    <property type="protein sequence ID" value="GAI10162.1"/>
    <property type="molecule type" value="Genomic_DNA"/>
</dbReference>
<dbReference type="AlphaFoldDB" id="X1KSV5"/>